<accession>A0A183DPH8</accession>
<organism evidence="3">
    <name type="scientific">Gongylonema pulchrum</name>
    <dbReference type="NCBI Taxonomy" id="637853"/>
    <lineage>
        <taxon>Eukaryota</taxon>
        <taxon>Metazoa</taxon>
        <taxon>Ecdysozoa</taxon>
        <taxon>Nematoda</taxon>
        <taxon>Chromadorea</taxon>
        <taxon>Rhabditida</taxon>
        <taxon>Spirurina</taxon>
        <taxon>Spiruromorpha</taxon>
        <taxon>Spiruroidea</taxon>
        <taxon>Gongylonematidae</taxon>
        <taxon>Gongylonema</taxon>
    </lineage>
</organism>
<proteinExistence type="predicted"/>
<sequence length="78" mass="9040">MRERLKDIPESAGQTVKKELLDIFERLPEMEEREIAISKLAEQTVTEWDTVEHSLVVNEEEDEKQSARIANGIISQRC</sequence>
<name>A0A183DPH8_9BILA</name>
<keyword evidence="2" id="KW-1185">Reference proteome</keyword>
<dbReference type="EMBL" id="UYRT01078063">
    <property type="protein sequence ID" value="VDN17691.1"/>
    <property type="molecule type" value="Genomic_DNA"/>
</dbReference>
<evidence type="ECO:0000313" key="1">
    <source>
        <dbReference type="EMBL" id="VDN17691.1"/>
    </source>
</evidence>
<gene>
    <name evidence="1" type="ORF">GPUH_LOCUS10619</name>
</gene>
<dbReference type="Proteomes" id="UP000271098">
    <property type="component" value="Unassembled WGS sequence"/>
</dbReference>
<dbReference type="WBParaSite" id="GPUH_0001063201-mRNA-1">
    <property type="protein sequence ID" value="GPUH_0001063201-mRNA-1"/>
    <property type="gene ID" value="GPUH_0001063201"/>
</dbReference>
<reference evidence="1 2" key="2">
    <citation type="submission" date="2018-11" db="EMBL/GenBank/DDBJ databases">
        <authorList>
            <consortium name="Pathogen Informatics"/>
        </authorList>
    </citation>
    <scope>NUCLEOTIDE SEQUENCE [LARGE SCALE GENOMIC DNA]</scope>
</reference>
<dbReference type="AlphaFoldDB" id="A0A183DPH8"/>
<evidence type="ECO:0000313" key="3">
    <source>
        <dbReference type="WBParaSite" id="GPUH_0001063201-mRNA-1"/>
    </source>
</evidence>
<evidence type="ECO:0000313" key="2">
    <source>
        <dbReference type="Proteomes" id="UP000271098"/>
    </source>
</evidence>
<protein>
    <submittedName>
        <fullName evidence="3">CUE domain-containing protein</fullName>
    </submittedName>
</protein>
<reference evidence="3" key="1">
    <citation type="submission" date="2016-06" db="UniProtKB">
        <authorList>
            <consortium name="WormBaseParasite"/>
        </authorList>
    </citation>
    <scope>IDENTIFICATION</scope>
</reference>